<protein>
    <submittedName>
        <fullName evidence="1">Uncharacterized protein</fullName>
    </submittedName>
</protein>
<dbReference type="Proteomes" id="UP000236893">
    <property type="component" value="Unassembled WGS sequence"/>
</dbReference>
<reference evidence="1 2" key="1">
    <citation type="submission" date="2018-01" db="EMBL/GenBank/DDBJ databases">
        <authorList>
            <person name="Gaut B.S."/>
            <person name="Morton B.R."/>
            <person name="Clegg M.T."/>
            <person name="Duvall M.R."/>
        </authorList>
    </citation>
    <scope>NUCLEOTIDE SEQUENCE [LARGE SCALE GENOMIC DNA]</scope>
    <source>
        <strain evidence="1 2">HR-AV</strain>
    </source>
</reference>
<organism evidence="1 2">
    <name type="scientific">Solitalea longa</name>
    <dbReference type="NCBI Taxonomy" id="2079460"/>
    <lineage>
        <taxon>Bacteria</taxon>
        <taxon>Pseudomonadati</taxon>
        <taxon>Bacteroidota</taxon>
        <taxon>Sphingobacteriia</taxon>
        <taxon>Sphingobacteriales</taxon>
        <taxon>Sphingobacteriaceae</taxon>
        <taxon>Solitalea</taxon>
    </lineage>
</organism>
<accession>A0A2S5A3N8</accession>
<proteinExistence type="predicted"/>
<dbReference type="AlphaFoldDB" id="A0A2S5A3N8"/>
<evidence type="ECO:0000313" key="1">
    <source>
        <dbReference type="EMBL" id="POY37134.1"/>
    </source>
</evidence>
<dbReference type="EMBL" id="PQVF01000005">
    <property type="protein sequence ID" value="POY37134.1"/>
    <property type="molecule type" value="Genomic_DNA"/>
</dbReference>
<sequence>MQWEPIKVYRFLKQIGSHYMQFIPIVERTSGGCSNGLSLVLPEFSEAAEISSWSVPSLKYGQFMVAILPLRKATYELYGKLTHTSTFSCKYHVQKVVEIQKAQQSLLSFLYKYNKQRQMLKHLPLSFLENIVGA</sequence>
<evidence type="ECO:0000313" key="2">
    <source>
        <dbReference type="Proteomes" id="UP000236893"/>
    </source>
</evidence>
<name>A0A2S5A3N8_9SPHI</name>
<comment type="caution">
    <text evidence="1">The sequence shown here is derived from an EMBL/GenBank/DDBJ whole genome shotgun (WGS) entry which is preliminary data.</text>
</comment>
<keyword evidence="2" id="KW-1185">Reference proteome</keyword>
<gene>
    <name evidence="1" type="ORF">C3K47_08740</name>
</gene>